<comment type="caution">
    <text evidence="1">The sequence shown here is derived from an EMBL/GenBank/DDBJ whole genome shotgun (WGS) entry which is preliminary data.</text>
</comment>
<name>A0A507C1S9_9FUNG</name>
<dbReference type="EMBL" id="QEAO01000044">
    <property type="protein sequence ID" value="TPX31485.1"/>
    <property type="molecule type" value="Genomic_DNA"/>
</dbReference>
<organism evidence="1 2">
    <name type="scientific">Synchytrium microbalum</name>
    <dbReference type="NCBI Taxonomy" id="1806994"/>
    <lineage>
        <taxon>Eukaryota</taxon>
        <taxon>Fungi</taxon>
        <taxon>Fungi incertae sedis</taxon>
        <taxon>Chytridiomycota</taxon>
        <taxon>Chytridiomycota incertae sedis</taxon>
        <taxon>Chytridiomycetes</taxon>
        <taxon>Synchytriales</taxon>
        <taxon>Synchytriaceae</taxon>
        <taxon>Synchytrium</taxon>
    </lineage>
</organism>
<evidence type="ECO:0000313" key="2">
    <source>
        <dbReference type="Proteomes" id="UP000319731"/>
    </source>
</evidence>
<dbReference type="Proteomes" id="UP000319731">
    <property type="component" value="Unassembled WGS sequence"/>
</dbReference>
<proteinExistence type="predicted"/>
<evidence type="ECO:0000313" key="1">
    <source>
        <dbReference type="EMBL" id="TPX31485.1"/>
    </source>
</evidence>
<gene>
    <name evidence="1" type="ORF">SmJEL517_g05215</name>
</gene>
<sequence>MVLSLEPLLLD</sequence>
<reference evidence="1 2" key="1">
    <citation type="journal article" date="2019" name="Sci. Rep.">
        <title>Comparative genomics of chytrid fungi reveal insights into the obligate biotrophic and pathogenic lifestyle of Synchytrium endobioticum.</title>
        <authorList>
            <person name="van de Vossenberg B.T.L.H."/>
            <person name="Warris S."/>
            <person name="Nguyen H.D.T."/>
            <person name="van Gent-Pelzer M.P.E."/>
            <person name="Joly D.L."/>
            <person name="van de Geest H.C."/>
            <person name="Bonants P.J.M."/>
            <person name="Smith D.S."/>
            <person name="Levesque C.A."/>
            <person name="van der Lee T.A.J."/>
        </authorList>
    </citation>
    <scope>NUCLEOTIDE SEQUENCE [LARGE SCALE GENOMIC DNA]</scope>
    <source>
        <strain evidence="1 2">JEL517</strain>
    </source>
</reference>
<accession>A0A507C1S9</accession>
<keyword evidence="2" id="KW-1185">Reference proteome</keyword>
<protein>
    <submittedName>
        <fullName evidence="1">Uncharacterized protein</fullName>
    </submittedName>
</protein>